<dbReference type="PROSITE" id="PS50937">
    <property type="entry name" value="HTH_MERR_2"/>
    <property type="match status" value="1"/>
</dbReference>
<dbReference type="CDD" id="cd04765">
    <property type="entry name" value="HTH_MlrA-like_sg2"/>
    <property type="match status" value="1"/>
</dbReference>
<gene>
    <name evidence="2" type="ORF">EUV02_07765</name>
</gene>
<dbReference type="OrthoDB" id="9810140at2"/>
<evidence type="ECO:0000313" key="3">
    <source>
        <dbReference type="Proteomes" id="UP000297737"/>
    </source>
</evidence>
<dbReference type="InterPro" id="IPR000551">
    <property type="entry name" value="MerR-type_HTH_dom"/>
</dbReference>
<dbReference type="Proteomes" id="UP000297737">
    <property type="component" value="Unassembled WGS sequence"/>
</dbReference>
<sequence length="155" mass="16150">MTVSDKAVAKAPGAFRTIGEVSEELGVPQHVLRFWETRFPALKPLKRGGNRRYYRPADVVLLKAINKLLYTDGYTIKGVLKLIADKGITGLEAGAAAAAPAAPLAAAALAAEPYAQAPELPLATTATAATPALDISALYAIRDRLAGALAEARAA</sequence>
<dbReference type="InterPro" id="IPR009061">
    <property type="entry name" value="DNA-bd_dom_put_sf"/>
</dbReference>
<keyword evidence="3" id="KW-1185">Reference proteome</keyword>
<reference evidence="2 3" key="1">
    <citation type="submission" date="2019-02" db="EMBL/GenBank/DDBJ databases">
        <title>Polymorphobacter sp. isolated from the lake at the Tibet of China.</title>
        <authorList>
            <person name="Li A."/>
        </authorList>
    </citation>
    <scope>NUCLEOTIDE SEQUENCE [LARGE SCALE GENOMIC DNA]</scope>
    <source>
        <strain evidence="2 3">DJ1R-1</strain>
    </source>
</reference>
<evidence type="ECO:0000259" key="1">
    <source>
        <dbReference type="PROSITE" id="PS50937"/>
    </source>
</evidence>
<dbReference type="Pfam" id="PF13411">
    <property type="entry name" value="MerR_1"/>
    <property type="match status" value="1"/>
</dbReference>
<dbReference type="AlphaFoldDB" id="A0A4Y9EM02"/>
<dbReference type="SMART" id="SM00422">
    <property type="entry name" value="HTH_MERR"/>
    <property type="match status" value="1"/>
</dbReference>
<dbReference type="Gene3D" id="1.10.1660.10">
    <property type="match status" value="1"/>
</dbReference>
<evidence type="ECO:0000313" key="2">
    <source>
        <dbReference type="EMBL" id="TFU03085.1"/>
    </source>
</evidence>
<dbReference type="GO" id="GO:0006355">
    <property type="term" value="P:regulation of DNA-templated transcription"/>
    <property type="evidence" value="ECO:0007669"/>
    <property type="project" value="InterPro"/>
</dbReference>
<accession>A0A4Y9EM02</accession>
<dbReference type="SUPFAM" id="SSF46955">
    <property type="entry name" value="Putative DNA-binding domain"/>
    <property type="match status" value="1"/>
</dbReference>
<proteinExistence type="predicted"/>
<dbReference type="EMBL" id="SIHO01000002">
    <property type="protein sequence ID" value="TFU03085.1"/>
    <property type="molecule type" value="Genomic_DNA"/>
</dbReference>
<feature type="domain" description="HTH merR-type" evidence="1">
    <location>
        <begin position="17"/>
        <end position="85"/>
    </location>
</feature>
<name>A0A4Y9EM02_9SPHN</name>
<dbReference type="RefSeq" id="WP_135245677.1">
    <property type="nucleotide sequence ID" value="NZ_SIHO01000002.1"/>
</dbReference>
<comment type="caution">
    <text evidence="2">The sequence shown here is derived from an EMBL/GenBank/DDBJ whole genome shotgun (WGS) entry which is preliminary data.</text>
</comment>
<dbReference type="GO" id="GO:0003677">
    <property type="term" value="F:DNA binding"/>
    <property type="evidence" value="ECO:0007669"/>
    <property type="project" value="InterPro"/>
</dbReference>
<protein>
    <submittedName>
        <fullName evidence="2">MerR family transcriptional regulator</fullName>
    </submittedName>
</protein>
<organism evidence="2 3">
    <name type="scientific">Glacieibacterium arshaanense</name>
    <dbReference type="NCBI Taxonomy" id="2511025"/>
    <lineage>
        <taxon>Bacteria</taxon>
        <taxon>Pseudomonadati</taxon>
        <taxon>Pseudomonadota</taxon>
        <taxon>Alphaproteobacteria</taxon>
        <taxon>Sphingomonadales</taxon>
        <taxon>Sphingosinicellaceae</taxon>
        <taxon>Glacieibacterium</taxon>
    </lineage>
</organism>